<dbReference type="PANTHER" id="PTHR46951:SF2">
    <property type="entry name" value="BED-TYPE DOMAIN-CONTAINING PROTEIN"/>
    <property type="match status" value="1"/>
</dbReference>
<name>A0A3L6SA82_PANMI</name>
<sequence length="434" mass="47638">MDLDDEIDSNKQAAASRSHSHGSQGLPVSLLPDPLLSFLALLMDASRSQLASSRVRNGLADGGGGQVGGHIGVGDDAPARDAAPRPEAAREELNDENIENVWNHGTRLNGQGFKCGYCGMTNKGGGATRLRDHLGGIVERRSVSGKVVRVLLAKGVSTAYFDKDLARSKAYVQPKIDTAILEGSREKLGQAWAKWFHANDIAGFKADCPYFRNAIKLTQQLGSMRYIPTSRGIDGEFLQANFEEAEQSLEIFKQGWIQYGVTIMCDSWTGPTGISIINFMVYCNARMFFHKSIDASGHKQSADTQRNCTLSSFKPRMMAVIHAMEAQLGEGSQFRRFMSKVSQRVRNMETNTLMVAAAILDPATHYRHNFSKNLEYAQALTDAIEKMAKTSEDAVQAIQEIGFFREGFGRFSRPTARARASSMPPKFIGSIALV</sequence>
<organism evidence="3 4">
    <name type="scientific">Panicum miliaceum</name>
    <name type="common">Proso millet</name>
    <name type="synonym">Broomcorn millet</name>
    <dbReference type="NCBI Taxonomy" id="4540"/>
    <lineage>
        <taxon>Eukaryota</taxon>
        <taxon>Viridiplantae</taxon>
        <taxon>Streptophyta</taxon>
        <taxon>Embryophyta</taxon>
        <taxon>Tracheophyta</taxon>
        <taxon>Spermatophyta</taxon>
        <taxon>Magnoliopsida</taxon>
        <taxon>Liliopsida</taxon>
        <taxon>Poales</taxon>
        <taxon>Poaceae</taxon>
        <taxon>PACMAD clade</taxon>
        <taxon>Panicoideae</taxon>
        <taxon>Panicodae</taxon>
        <taxon>Paniceae</taxon>
        <taxon>Panicinae</taxon>
        <taxon>Panicum</taxon>
        <taxon>Panicum sect. Panicum</taxon>
    </lineage>
</organism>
<comment type="caution">
    <text evidence="3">The sequence shown here is derived from an EMBL/GenBank/DDBJ whole genome shotgun (WGS) entry which is preliminary data.</text>
</comment>
<feature type="region of interest" description="Disordered" evidence="1">
    <location>
        <begin position="61"/>
        <end position="84"/>
    </location>
</feature>
<gene>
    <name evidence="3" type="ORF">C2845_PM02G35130</name>
</gene>
<dbReference type="AlphaFoldDB" id="A0A3L6SA82"/>
<dbReference type="InterPro" id="IPR007021">
    <property type="entry name" value="DUF659"/>
</dbReference>
<dbReference type="PANTHER" id="PTHR46951">
    <property type="entry name" value="BED-TYPE DOMAIN-CONTAINING PROTEIN"/>
    <property type="match status" value="1"/>
</dbReference>
<feature type="region of interest" description="Disordered" evidence="1">
    <location>
        <begin position="1"/>
        <end position="26"/>
    </location>
</feature>
<feature type="domain" description="DUF659" evidence="2">
    <location>
        <begin position="228"/>
        <end position="304"/>
    </location>
</feature>
<protein>
    <recommendedName>
        <fullName evidence="2">DUF659 domain-containing protein</fullName>
    </recommendedName>
</protein>
<reference evidence="4" key="1">
    <citation type="journal article" date="2019" name="Nat. Commun.">
        <title>The genome of broomcorn millet.</title>
        <authorList>
            <person name="Zou C."/>
            <person name="Miki D."/>
            <person name="Li D."/>
            <person name="Tang Q."/>
            <person name="Xiao L."/>
            <person name="Rajput S."/>
            <person name="Deng P."/>
            <person name="Jia W."/>
            <person name="Huang R."/>
            <person name="Zhang M."/>
            <person name="Sun Y."/>
            <person name="Hu J."/>
            <person name="Fu X."/>
            <person name="Schnable P.S."/>
            <person name="Li F."/>
            <person name="Zhang H."/>
            <person name="Feng B."/>
            <person name="Zhu X."/>
            <person name="Liu R."/>
            <person name="Schnable J.C."/>
            <person name="Zhu J.-K."/>
            <person name="Zhang H."/>
        </authorList>
    </citation>
    <scope>NUCLEOTIDE SEQUENCE [LARGE SCALE GENOMIC DNA]</scope>
</reference>
<proteinExistence type="predicted"/>
<keyword evidence="4" id="KW-1185">Reference proteome</keyword>
<dbReference type="Proteomes" id="UP000275267">
    <property type="component" value="Unassembled WGS sequence"/>
</dbReference>
<evidence type="ECO:0000259" key="2">
    <source>
        <dbReference type="Pfam" id="PF04937"/>
    </source>
</evidence>
<feature type="compositionally biased region" description="Polar residues" evidence="1">
    <location>
        <begin position="10"/>
        <end position="23"/>
    </location>
</feature>
<evidence type="ECO:0000313" key="3">
    <source>
        <dbReference type="EMBL" id="RLN17861.1"/>
    </source>
</evidence>
<evidence type="ECO:0000256" key="1">
    <source>
        <dbReference type="SAM" id="MobiDB-lite"/>
    </source>
</evidence>
<dbReference type="OrthoDB" id="695427at2759"/>
<dbReference type="EMBL" id="PQIB02000005">
    <property type="protein sequence ID" value="RLN17861.1"/>
    <property type="molecule type" value="Genomic_DNA"/>
</dbReference>
<dbReference type="Pfam" id="PF04937">
    <property type="entry name" value="DUF659"/>
    <property type="match status" value="1"/>
</dbReference>
<evidence type="ECO:0000313" key="4">
    <source>
        <dbReference type="Proteomes" id="UP000275267"/>
    </source>
</evidence>
<feature type="compositionally biased region" description="Gly residues" evidence="1">
    <location>
        <begin position="61"/>
        <end position="72"/>
    </location>
</feature>
<accession>A0A3L6SA82</accession>